<dbReference type="KEGG" id="eus:EUTSA_v10022258mg"/>
<organism evidence="1 2">
    <name type="scientific">Eutrema salsugineum</name>
    <name type="common">Saltwater cress</name>
    <name type="synonym">Sisymbrium salsugineum</name>
    <dbReference type="NCBI Taxonomy" id="72664"/>
    <lineage>
        <taxon>Eukaryota</taxon>
        <taxon>Viridiplantae</taxon>
        <taxon>Streptophyta</taxon>
        <taxon>Embryophyta</taxon>
        <taxon>Tracheophyta</taxon>
        <taxon>Spermatophyta</taxon>
        <taxon>Magnoliopsida</taxon>
        <taxon>eudicotyledons</taxon>
        <taxon>Gunneridae</taxon>
        <taxon>Pentapetalae</taxon>
        <taxon>rosids</taxon>
        <taxon>malvids</taxon>
        <taxon>Brassicales</taxon>
        <taxon>Brassicaceae</taxon>
        <taxon>Eutremeae</taxon>
        <taxon>Eutrema</taxon>
    </lineage>
</organism>
<gene>
    <name evidence="1" type="ORF">EUTSA_v10022258mg</name>
</gene>
<name>V4M7D3_EUTSA</name>
<evidence type="ECO:0000313" key="2">
    <source>
        <dbReference type="Proteomes" id="UP000030689"/>
    </source>
</evidence>
<protein>
    <submittedName>
        <fullName evidence="1">Uncharacterized protein</fullName>
    </submittedName>
</protein>
<dbReference type="Gramene" id="ESQ48263">
    <property type="protein sequence ID" value="ESQ48263"/>
    <property type="gene ID" value="EUTSA_v10022258mg"/>
</dbReference>
<keyword evidence="2" id="KW-1185">Reference proteome</keyword>
<dbReference type="Proteomes" id="UP000030689">
    <property type="component" value="Unassembled WGS sequence"/>
</dbReference>
<accession>V4M7D3</accession>
<proteinExistence type="predicted"/>
<dbReference type="EMBL" id="KI517408">
    <property type="protein sequence ID" value="ESQ48263.1"/>
    <property type="molecule type" value="Genomic_DNA"/>
</dbReference>
<sequence length="70" mass="8153">MLEMLNGLSPMDLGPNTILHFYEKRENLEKSKISQFLLLSFSNHLNSCVGSFIPYSLRFPLKFLKFNLKT</sequence>
<dbReference type="AlphaFoldDB" id="V4M7D3"/>
<evidence type="ECO:0000313" key="1">
    <source>
        <dbReference type="EMBL" id="ESQ48263.1"/>
    </source>
</evidence>
<reference evidence="1 2" key="1">
    <citation type="journal article" date="2013" name="Front. Plant Sci.">
        <title>The Reference Genome of the Halophytic Plant Eutrema salsugineum.</title>
        <authorList>
            <person name="Yang R."/>
            <person name="Jarvis D.E."/>
            <person name="Chen H."/>
            <person name="Beilstein M.A."/>
            <person name="Grimwood J."/>
            <person name="Jenkins J."/>
            <person name="Shu S."/>
            <person name="Prochnik S."/>
            <person name="Xin M."/>
            <person name="Ma C."/>
            <person name="Schmutz J."/>
            <person name="Wing R.A."/>
            <person name="Mitchell-Olds T."/>
            <person name="Schumaker K.S."/>
            <person name="Wang X."/>
        </authorList>
    </citation>
    <scope>NUCLEOTIDE SEQUENCE [LARGE SCALE GENOMIC DNA]</scope>
</reference>